<feature type="region of interest" description="Disordered" evidence="2">
    <location>
        <begin position="1"/>
        <end position="20"/>
    </location>
</feature>
<feature type="coiled-coil region" evidence="1">
    <location>
        <begin position="24"/>
        <end position="51"/>
    </location>
</feature>
<comment type="caution">
    <text evidence="3">The sequence shown here is derived from an EMBL/GenBank/DDBJ whole genome shotgun (WGS) entry which is preliminary data.</text>
</comment>
<keyword evidence="1" id="KW-0175">Coiled coil</keyword>
<evidence type="ECO:0000313" key="4">
    <source>
        <dbReference type="Proteomes" id="UP001500973"/>
    </source>
</evidence>
<reference evidence="3 4" key="1">
    <citation type="journal article" date="2019" name="Int. J. Syst. Evol. Microbiol.">
        <title>The Global Catalogue of Microorganisms (GCM) 10K type strain sequencing project: providing services to taxonomists for standard genome sequencing and annotation.</title>
        <authorList>
            <consortium name="The Broad Institute Genomics Platform"/>
            <consortium name="The Broad Institute Genome Sequencing Center for Infectious Disease"/>
            <person name="Wu L."/>
            <person name="Ma J."/>
        </authorList>
    </citation>
    <scope>NUCLEOTIDE SEQUENCE [LARGE SCALE GENOMIC DNA]</scope>
    <source>
        <strain evidence="3 4">JCM 11756</strain>
    </source>
</reference>
<dbReference type="SUPFAM" id="SSF140453">
    <property type="entry name" value="EsxAB dimer-like"/>
    <property type="match status" value="1"/>
</dbReference>
<dbReference type="InterPro" id="IPR010310">
    <property type="entry name" value="T7SS_ESAT-6-like"/>
</dbReference>
<dbReference type="Gene3D" id="1.10.287.1060">
    <property type="entry name" value="ESAT-6-like"/>
    <property type="match status" value="1"/>
</dbReference>
<gene>
    <name evidence="3" type="ORF">GCM10009601_16910</name>
</gene>
<name>A0ABN1YRV5_9ACTN</name>
<evidence type="ECO:0000256" key="2">
    <source>
        <dbReference type="SAM" id="MobiDB-lite"/>
    </source>
</evidence>
<evidence type="ECO:0008006" key="5">
    <source>
        <dbReference type="Google" id="ProtNLM"/>
    </source>
</evidence>
<organism evidence="3 4">
    <name type="scientific">Streptomyces thermospinosisporus</name>
    <dbReference type="NCBI Taxonomy" id="161482"/>
    <lineage>
        <taxon>Bacteria</taxon>
        <taxon>Bacillati</taxon>
        <taxon>Actinomycetota</taxon>
        <taxon>Actinomycetes</taxon>
        <taxon>Kitasatosporales</taxon>
        <taxon>Streptomycetaceae</taxon>
        <taxon>Streptomyces</taxon>
    </lineage>
</organism>
<protein>
    <recommendedName>
        <fullName evidence="5">WXG100 family type VII secretion target</fullName>
    </recommendedName>
</protein>
<dbReference type="EMBL" id="BAAAIZ010000019">
    <property type="protein sequence ID" value="GAA1419673.1"/>
    <property type="molecule type" value="Genomic_DNA"/>
</dbReference>
<feature type="region of interest" description="Disordered" evidence="2">
    <location>
        <begin position="117"/>
        <end position="144"/>
    </location>
</feature>
<evidence type="ECO:0000256" key="1">
    <source>
        <dbReference type="SAM" id="Coils"/>
    </source>
</evidence>
<dbReference type="InterPro" id="IPR036689">
    <property type="entry name" value="ESAT-6-like_sf"/>
</dbReference>
<sequence>MAEPGQSGGGQGGGPDLRASSQKLTKLADDLDDMQDHLDKQVRRMDALVDRIEAGWQGPAARTYRDFHRAAAEDAVRIREVMKHLEQAVRMSRDGFSKEDLGVVARIRQIQVDVAGEVDKLSTPNTDAASRPPAGPSRSSLEAY</sequence>
<accession>A0ABN1YRV5</accession>
<dbReference type="Proteomes" id="UP001500973">
    <property type="component" value="Unassembled WGS sequence"/>
</dbReference>
<dbReference type="RefSeq" id="WP_344011275.1">
    <property type="nucleotide sequence ID" value="NZ_BAAAIZ010000019.1"/>
</dbReference>
<feature type="compositionally biased region" description="Gly residues" evidence="2">
    <location>
        <begin position="1"/>
        <end position="15"/>
    </location>
</feature>
<evidence type="ECO:0000313" key="3">
    <source>
        <dbReference type="EMBL" id="GAA1419673.1"/>
    </source>
</evidence>
<keyword evidence="4" id="KW-1185">Reference proteome</keyword>
<dbReference type="Pfam" id="PF06013">
    <property type="entry name" value="WXG100"/>
    <property type="match status" value="1"/>
</dbReference>
<feature type="compositionally biased region" description="Low complexity" evidence="2">
    <location>
        <begin position="128"/>
        <end position="144"/>
    </location>
</feature>
<proteinExistence type="predicted"/>